<dbReference type="KEGG" id="chya:V22_07480"/>
<protein>
    <submittedName>
        <fullName evidence="1">Uncharacterized protein</fullName>
    </submittedName>
</protein>
<dbReference type="OrthoDB" id="5937621at2"/>
<dbReference type="AlphaFoldDB" id="A0A517T568"/>
<reference evidence="1 2" key="1">
    <citation type="submission" date="2019-02" db="EMBL/GenBank/DDBJ databases">
        <title>Deep-cultivation of Planctomycetes and their phenomic and genomic characterization uncovers novel biology.</title>
        <authorList>
            <person name="Wiegand S."/>
            <person name="Jogler M."/>
            <person name="Boedeker C."/>
            <person name="Pinto D."/>
            <person name="Vollmers J."/>
            <person name="Rivas-Marin E."/>
            <person name="Kohn T."/>
            <person name="Peeters S.H."/>
            <person name="Heuer A."/>
            <person name="Rast P."/>
            <person name="Oberbeckmann S."/>
            <person name="Bunk B."/>
            <person name="Jeske O."/>
            <person name="Meyerdierks A."/>
            <person name="Storesund J.E."/>
            <person name="Kallscheuer N."/>
            <person name="Luecker S."/>
            <person name="Lage O.M."/>
            <person name="Pohl T."/>
            <person name="Merkel B.J."/>
            <person name="Hornburger P."/>
            <person name="Mueller R.-W."/>
            <person name="Bruemmer F."/>
            <person name="Labrenz M."/>
            <person name="Spormann A.M."/>
            <person name="Op den Camp H."/>
            <person name="Overmann J."/>
            <person name="Amann R."/>
            <person name="Jetten M.S.M."/>
            <person name="Mascher T."/>
            <person name="Medema M.H."/>
            <person name="Devos D.P."/>
            <person name="Kaster A.-K."/>
            <person name="Ovreas L."/>
            <person name="Rohde M."/>
            <person name="Galperin M.Y."/>
            <person name="Jogler C."/>
        </authorList>
    </citation>
    <scope>NUCLEOTIDE SEQUENCE [LARGE SCALE GENOMIC DNA]</scope>
    <source>
        <strain evidence="1 2">V22</strain>
    </source>
</reference>
<keyword evidence="2" id="KW-1185">Reference proteome</keyword>
<gene>
    <name evidence="1" type="ORF">V22_07480</name>
</gene>
<accession>A0A517T568</accession>
<dbReference type="Proteomes" id="UP000319976">
    <property type="component" value="Chromosome"/>
</dbReference>
<proteinExistence type="predicted"/>
<sequence length="322" mass="36604">MNITTLILLTTMASIPHAEFREVFDRLSLENGLVRDRISDEGTVSCAATGFVAYAKAVYVQRVEGDRDQVLYQLKRGFRTTVMANPGKNRGWLAHFTDGEGNPKSYSEVSTIDTALFYLGFLKAAEVMRDAEFEKEVRDYLSKVDVDWMVRDGYFVHGLHWNAGSDEPKFIEHNWNDTSEGILLYQLFGREFKPEVQRVDFPLFVYCYPLCFFDDDKYVGYLNQAIDYQLQRFGYCGITATDGPDGYAVDDQQVISPLLLSALSARFPQAQVTLEKHRLNPRVPAYHISTGWAADDQIAIDYASAFLLSVNWKETTQVAEAE</sequence>
<name>A0A517T568_9PLAN</name>
<dbReference type="RefSeq" id="WP_145259917.1">
    <property type="nucleotide sequence ID" value="NZ_CP036316.1"/>
</dbReference>
<evidence type="ECO:0000313" key="2">
    <source>
        <dbReference type="Proteomes" id="UP000319976"/>
    </source>
</evidence>
<dbReference type="EMBL" id="CP036316">
    <property type="protein sequence ID" value="QDT63526.1"/>
    <property type="molecule type" value="Genomic_DNA"/>
</dbReference>
<organism evidence="1 2">
    <name type="scientific">Calycomorphotria hydatis</name>
    <dbReference type="NCBI Taxonomy" id="2528027"/>
    <lineage>
        <taxon>Bacteria</taxon>
        <taxon>Pseudomonadati</taxon>
        <taxon>Planctomycetota</taxon>
        <taxon>Planctomycetia</taxon>
        <taxon>Planctomycetales</taxon>
        <taxon>Planctomycetaceae</taxon>
        <taxon>Calycomorphotria</taxon>
    </lineage>
</organism>
<evidence type="ECO:0000313" key="1">
    <source>
        <dbReference type="EMBL" id="QDT63526.1"/>
    </source>
</evidence>
<dbReference type="Gene3D" id="1.50.10.140">
    <property type="match status" value="1"/>
</dbReference>